<evidence type="ECO:0000256" key="1">
    <source>
        <dbReference type="SAM" id="Phobius"/>
    </source>
</evidence>
<evidence type="ECO:0000313" key="3">
    <source>
        <dbReference type="Proteomes" id="UP000510822"/>
    </source>
</evidence>
<dbReference type="Proteomes" id="UP000510822">
    <property type="component" value="Chromosome"/>
</dbReference>
<name>A0A7D5ZKN2_9NEIS</name>
<keyword evidence="1" id="KW-1133">Transmembrane helix</keyword>
<keyword evidence="3" id="KW-1185">Reference proteome</keyword>
<protein>
    <submittedName>
        <fullName evidence="2">Uncharacterized protein</fullName>
    </submittedName>
</protein>
<organism evidence="2 3">
    <name type="scientific">Chitinibacter fontanus</name>
    <dbReference type="NCBI Taxonomy" id="1737446"/>
    <lineage>
        <taxon>Bacteria</taxon>
        <taxon>Pseudomonadati</taxon>
        <taxon>Pseudomonadota</taxon>
        <taxon>Betaproteobacteria</taxon>
        <taxon>Neisseriales</taxon>
        <taxon>Chitinibacteraceae</taxon>
        <taxon>Chitinibacter</taxon>
    </lineage>
</organism>
<feature type="transmembrane region" description="Helical" evidence="1">
    <location>
        <begin position="33"/>
        <end position="51"/>
    </location>
</feature>
<keyword evidence="1" id="KW-0472">Membrane</keyword>
<feature type="transmembrane region" description="Helical" evidence="1">
    <location>
        <begin position="97"/>
        <end position="115"/>
    </location>
</feature>
<feature type="transmembrane region" description="Helical" evidence="1">
    <location>
        <begin position="72"/>
        <end position="91"/>
    </location>
</feature>
<dbReference type="KEGG" id="cfon:HZU75_11080"/>
<accession>A0A7D5ZKN2</accession>
<evidence type="ECO:0000313" key="2">
    <source>
        <dbReference type="EMBL" id="QLI82030.1"/>
    </source>
</evidence>
<dbReference type="RefSeq" id="WP_180306120.1">
    <property type="nucleotide sequence ID" value="NZ_CP058952.1"/>
</dbReference>
<reference evidence="2 3" key="1">
    <citation type="journal article" date="2016" name="Int. J. Syst. Evol. Microbiol.">
        <title>Chitinibacter fontanus sp. nov., isolated from a spring.</title>
        <authorList>
            <person name="Sheu S.Y."/>
            <person name="Li Y.S."/>
            <person name="Young C.C."/>
            <person name="Chen W.M."/>
        </authorList>
    </citation>
    <scope>NUCLEOTIDE SEQUENCE [LARGE SCALE GENOMIC DNA]</scope>
    <source>
        <strain evidence="2 3">STM-7</strain>
    </source>
</reference>
<gene>
    <name evidence="2" type="ORF">HZU75_11080</name>
</gene>
<sequence>MPSRANTRILLLDATFTALSLGALGYYSWLGDFYSASLCLILLTIAGRHLLNDWQSLQITPIKLSLRTTRRSWRIDTITLCLLLIATLNSLLRGDPLMLPLLTIAGAILTARHWLNGFHSLHKPRHLADNMPSPFGELEAETINGQPR</sequence>
<dbReference type="AlphaFoldDB" id="A0A7D5ZKN2"/>
<proteinExistence type="predicted"/>
<dbReference type="EMBL" id="CP058952">
    <property type="protein sequence ID" value="QLI82030.1"/>
    <property type="molecule type" value="Genomic_DNA"/>
</dbReference>
<keyword evidence="1" id="KW-0812">Transmembrane</keyword>
<feature type="transmembrane region" description="Helical" evidence="1">
    <location>
        <begin position="9"/>
        <end position="27"/>
    </location>
</feature>